<dbReference type="InterPro" id="IPR050315">
    <property type="entry name" value="FAD-oxidoreductase_2"/>
</dbReference>
<feature type="signal peptide" evidence="5">
    <location>
        <begin position="1"/>
        <end position="27"/>
    </location>
</feature>
<dbReference type="PANTHER" id="PTHR43400:SF7">
    <property type="entry name" value="FAD-DEPENDENT OXIDOREDUCTASE 2 FAD BINDING DOMAIN-CONTAINING PROTEIN"/>
    <property type="match status" value="1"/>
</dbReference>
<feature type="domain" description="FAD-dependent oxidoreductase 2 FAD-binding" evidence="6">
    <location>
        <begin position="47"/>
        <end position="489"/>
    </location>
</feature>
<evidence type="ECO:0000259" key="6">
    <source>
        <dbReference type="Pfam" id="PF00890"/>
    </source>
</evidence>
<dbReference type="HOGENOM" id="CLU_011398_4_6_11"/>
<gene>
    <name evidence="7" type="ORF">HMPREF9451_01223</name>
</gene>
<dbReference type="InParanoid" id="K0YJD2"/>
<proteinExistence type="predicted"/>
<dbReference type="eggNOG" id="COG1053">
    <property type="taxonomic scope" value="Bacteria"/>
</dbReference>
<dbReference type="PRINTS" id="PR00411">
    <property type="entry name" value="PNDRDTASEI"/>
</dbReference>
<evidence type="ECO:0000256" key="2">
    <source>
        <dbReference type="ARBA" id="ARBA00022630"/>
    </source>
</evidence>
<evidence type="ECO:0000313" key="7">
    <source>
        <dbReference type="EMBL" id="EJZ83702.1"/>
    </source>
</evidence>
<dbReference type="InterPro" id="IPR003953">
    <property type="entry name" value="FAD-dep_OxRdtase_2_FAD-bd"/>
</dbReference>
<dbReference type="InterPro" id="IPR036188">
    <property type="entry name" value="FAD/NAD-bd_sf"/>
</dbReference>
<dbReference type="AlphaFoldDB" id="K0YJD2"/>
<dbReference type="InterPro" id="IPR006311">
    <property type="entry name" value="TAT_signal"/>
</dbReference>
<protein>
    <recommendedName>
        <fullName evidence="6">FAD-dependent oxidoreductase 2 FAD-binding domain-containing protein</fullName>
    </recommendedName>
</protein>
<evidence type="ECO:0000256" key="3">
    <source>
        <dbReference type="ARBA" id="ARBA00022827"/>
    </source>
</evidence>
<dbReference type="SUPFAM" id="SSF51905">
    <property type="entry name" value="FAD/NAD(P)-binding domain"/>
    <property type="match status" value="1"/>
</dbReference>
<organism evidence="7 8">
    <name type="scientific">Slackia piriformis YIT 12062</name>
    <dbReference type="NCBI Taxonomy" id="742818"/>
    <lineage>
        <taxon>Bacteria</taxon>
        <taxon>Bacillati</taxon>
        <taxon>Actinomycetota</taxon>
        <taxon>Coriobacteriia</taxon>
        <taxon>Eggerthellales</taxon>
        <taxon>Eggerthellaceae</taxon>
        <taxon>Slackia</taxon>
    </lineage>
</organism>
<reference evidence="7 8" key="1">
    <citation type="submission" date="2012-08" db="EMBL/GenBank/DDBJ databases">
        <title>The Genome Sequence of Slackia piriformis YIT 12062.</title>
        <authorList>
            <consortium name="The Broad Institute Genome Sequencing Platform"/>
            <person name="Earl A."/>
            <person name="Ward D."/>
            <person name="Feldgarden M."/>
            <person name="Gevers D."/>
            <person name="Morotomi M."/>
            <person name="Walker B."/>
            <person name="Young S.K."/>
            <person name="Zeng Q."/>
            <person name="Gargeya S."/>
            <person name="Fitzgerald M."/>
            <person name="Haas B."/>
            <person name="Abouelleil A."/>
            <person name="Alvarado L."/>
            <person name="Arachchi H.M."/>
            <person name="Berlin A.M."/>
            <person name="Chapman S.B."/>
            <person name="Goldberg J."/>
            <person name="Griggs A."/>
            <person name="Gujja S."/>
            <person name="Hansen M."/>
            <person name="Howarth C."/>
            <person name="Imamovic A."/>
            <person name="Larimer J."/>
            <person name="McCowen C."/>
            <person name="Montmayeur A."/>
            <person name="Murphy C."/>
            <person name="Neiman D."/>
            <person name="Pearson M."/>
            <person name="Priest M."/>
            <person name="Roberts A."/>
            <person name="Saif S."/>
            <person name="Shea T."/>
            <person name="Sisk P."/>
            <person name="Sykes S."/>
            <person name="Wortman J."/>
            <person name="Nusbaum C."/>
            <person name="Birren B."/>
        </authorList>
    </citation>
    <scope>NUCLEOTIDE SEQUENCE [LARGE SCALE GENOMIC DNA]</scope>
    <source>
        <strain evidence="7 8">YIT 12062</strain>
    </source>
</reference>
<keyword evidence="2" id="KW-0285">Flavoprotein</keyword>
<dbReference type="Gene3D" id="3.50.50.60">
    <property type="entry name" value="FAD/NAD(P)-binding domain"/>
    <property type="match status" value="1"/>
</dbReference>
<sequence length="519" mass="54496">MNTTGMTMGRRAFCGGLAVFGASAALAGCSAPTKQNESAGGETAETDIVVLGSGLAGSACALAAAQGGARVTIVEKSPSLGISFLTSKGNVSICQTVENEEFWQFVPEIPDTMDDFVARYDKVTKTGARDVAYPDYNRVRALMGASCETINWVEQIGVDFTQSFTKEQVGTDTVKPDMAATNEPDKAPGLFVFECMKKALEENGVEILLEHEATTLVSEEGSIVGVEVLDGSKTKQIHAKAIVLATGGFGGSEEYLDELVPSVKSVGFQYLGNALNTGDGISMAKTVGAACYEDGWVIPFNVMPCKKLTDANPDFKRLCDMPMSGAPIEGGDVKSKLLVDAAGERFINEASPAIAQVTAMADHDAAPYYVLFDASNADVAAMLDEAADGESVVKADTVEALAEAAGTPALVASYEAYRDAAAAGADEAFGKPAEAFASYQESGPYYLVSYVPSYVATMGGVKTDADCRVVDESEAPIEGLYAIGEIAHRFMYNRSFVRHCSNSSALSMGRILGTSLAAE</sequence>
<dbReference type="PANTHER" id="PTHR43400">
    <property type="entry name" value="FUMARATE REDUCTASE"/>
    <property type="match status" value="1"/>
</dbReference>
<dbReference type="EMBL" id="ADMD01000007">
    <property type="protein sequence ID" value="EJZ83702.1"/>
    <property type="molecule type" value="Genomic_DNA"/>
</dbReference>
<evidence type="ECO:0000256" key="1">
    <source>
        <dbReference type="ARBA" id="ARBA00001974"/>
    </source>
</evidence>
<comment type="cofactor">
    <cofactor evidence="1">
        <name>FAD</name>
        <dbReference type="ChEBI" id="CHEBI:57692"/>
    </cofactor>
</comment>
<keyword evidence="8" id="KW-1185">Reference proteome</keyword>
<dbReference type="Pfam" id="PF00890">
    <property type="entry name" value="FAD_binding_2"/>
    <property type="match status" value="1"/>
</dbReference>
<evidence type="ECO:0000313" key="8">
    <source>
        <dbReference type="Proteomes" id="UP000006069"/>
    </source>
</evidence>
<keyword evidence="4" id="KW-0560">Oxidoreductase</keyword>
<comment type="caution">
    <text evidence="7">The sequence shown here is derived from an EMBL/GenBank/DDBJ whole genome shotgun (WGS) entry which is preliminary data.</text>
</comment>
<dbReference type="PROSITE" id="PS51318">
    <property type="entry name" value="TAT"/>
    <property type="match status" value="1"/>
</dbReference>
<dbReference type="Gene3D" id="3.90.700.10">
    <property type="entry name" value="Succinate dehydrogenase/fumarate reductase flavoprotein, catalytic domain"/>
    <property type="match status" value="1"/>
</dbReference>
<evidence type="ECO:0000256" key="4">
    <source>
        <dbReference type="ARBA" id="ARBA00023002"/>
    </source>
</evidence>
<dbReference type="InterPro" id="IPR027477">
    <property type="entry name" value="Succ_DH/fumarate_Rdtase_cat_sf"/>
</dbReference>
<dbReference type="PATRIC" id="fig|742818.3.peg.1282"/>
<dbReference type="RefSeq" id="WP_009139421.1">
    <property type="nucleotide sequence ID" value="NZ_JH815198.1"/>
</dbReference>
<name>K0YJD2_9ACTN</name>
<keyword evidence="5" id="KW-0732">Signal</keyword>
<dbReference type="GO" id="GO:0033765">
    <property type="term" value="F:steroid dehydrogenase activity, acting on the CH-CH group of donors"/>
    <property type="evidence" value="ECO:0007669"/>
    <property type="project" value="UniProtKB-ARBA"/>
</dbReference>
<feature type="chain" id="PRO_5039394337" description="FAD-dependent oxidoreductase 2 FAD-binding domain-containing protein" evidence="5">
    <location>
        <begin position="28"/>
        <end position="519"/>
    </location>
</feature>
<accession>K0YJD2</accession>
<dbReference type="SUPFAM" id="SSF56425">
    <property type="entry name" value="Succinate dehydrogenase/fumarate reductase flavoprotein, catalytic domain"/>
    <property type="match status" value="1"/>
</dbReference>
<dbReference type="Proteomes" id="UP000006069">
    <property type="component" value="Unassembled WGS sequence"/>
</dbReference>
<keyword evidence="3" id="KW-0274">FAD</keyword>
<evidence type="ECO:0000256" key="5">
    <source>
        <dbReference type="SAM" id="SignalP"/>
    </source>
</evidence>